<dbReference type="InterPro" id="IPR043129">
    <property type="entry name" value="ATPase_NBD"/>
</dbReference>
<keyword evidence="5 9" id="KW-0547">Nucleotide-binding</keyword>
<dbReference type="Pfam" id="PF00871">
    <property type="entry name" value="Acetate_kinase"/>
    <property type="match status" value="1"/>
</dbReference>
<feature type="binding site" evidence="9">
    <location>
        <position position="381"/>
    </location>
    <ligand>
        <name>Mg(2+)</name>
        <dbReference type="ChEBI" id="CHEBI:18420"/>
    </ligand>
</feature>
<keyword evidence="6 9" id="KW-0418">Kinase</keyword>
<evidence type="ECO:0000313" key="12">
    <source>
        <dbReference type="Proteomes" id="UP000019486"/>
    </source>
</evidence>
<dbReference type="InterPro" id="IPR000890">
    <property type="entry name" value="Aliphatic_acid_kin_short-chain"/>
</dbReference>
<evidence type="ECO:0000256" key="10">
    <source>
        <dbReference type="RuleBase" id="RU003835"/>
    </source>
</evidence>
<evidence type="ECO:0000256" key="6">
    <source>
        <dbReference type="ARBA" id="ARBA00022777"/>
    </source>
</evidence>
<dbReference type="SUPFAM" id="SSF53067">
    <property type="entry name" value="Actin-like ATPase domain"/>
    <property type="match status" value="2"/>
</dbReference>
<feature type="binding site" evidence="9">
    <location>
        <position position="9"/>
    </location>
    <ligand>
        <name>Mg(2+)</name>
        <dbReference type="ChEBI" id="CHEBI:18420"/>
    </ligand>
</feature>
<comment type="cofactor">
    <cofactor evidence="9">
        <name>Mg(2+)</name>
        <dbReference type="ChEBI" id="CHEBI:18420"/>
    </cofactor>
    <cofactor evidence="9">
        <name>Mn(2+)</name>
        <dbReference type="ChEBI" id="CHEBI:29035"/>
    </cofactor>
    <text evidence="9">Mg(2+). Can also accept Mn(2+).</text>
</comment>
<comment type="similarity">
    <text evidence="1 9 10">Belongs to the acetokinase family.</text>
</comment>
<sequence length="399" mass="42229">MIDSILVLNAGSSSIKFSVEAPAGAAAVRMLAVGQIEGIGNHVHFIAKDADGAVLAETRWADGDGPMDHDSALRVISEWLDGFLGDARVLAVGHRVVHGGLDFSGPVRIDAAVRAKLQELVPLAPLHQPHNLAPIDAVEARYPGVLQVACFDTSFHRGHAFAAEAFAIPLKYYEQGIRRYGFHGLSYEYVARRLREVAPDVALGRVVVAHLGNGASMCGLREGKSVESSMGFTALDGLAMGTRSGQIDPGVLLHLIGAAGMTVPEVTRMLYHDSGLKGLSGISSDMRDLERSDDPRAVRAIDYFIHAIQRQLGSLVASVGGLDALVFTAGIGENSAMVRRRVCEKMGWLGIVLDPAANEANAGVISAPGSPVKVLVVRTSEETMIGLHVLEALAEQAVA</sequence>
<feature type="binding site" evidence="9">
    <location>
        <begin position="330"/>
        <end position="334"/>
    </location>
    <ligand>
        <name>ATP</name>
        <dbReference type="ChEBI" id="CHEBI:30616"/>
    </ligand>
</feature>
<dbReference type="PANTHER" id="PTHR21060:SF21">
    <property type="entry name" value="ACETATE KINASE"/>
    <property type="match status" value="1"/>
</dbReference>
<feature type="binding site" evidence="9">
    <location>
        <position position="95"/>
    </location>
    <ligand>
        <name>substrate</name>
    </ligand>
</feature>
<name>W9H1Q9_9PROT</name>
<dbReference type="AlphaFoldDB" id="W9H1Q9"/>
<dbReference type="PIRSF" id="PIRSF000722">
    <property type="entry name" value="Acetate_prop_kin"/>
    <property type="match status" value="1"/>
</dbReference>
<dbReference type="PROSITE" id="PS01075">
    <property type="entry name" value="ACETATE_KINASE_1"/>
    <property type="match status" value="1"/>
</dbReference>
<accession>W9H1Q9</accession>
<dbReference type="EC" id="2.7.2.1" evidence="9"/>
<dbReference type="NCBIfam" id="TIGR00016">
    <property type="entry name" value="ackA"/>
    <property type="match status" value="1"/>
</dbReference>
<dbReference type="PRINTS" id="PR00471">
    <property type="entry name" value="ACETATEKNASE"/>
</dbReference>
<keyword evidence="12" id="KW-1185">Reference proteome</keyword>
<evidence type="ECO:0000256" key="8">
    <source>
        <dbReference type="ARBA" id="ARBA00022842"/>
    </source>
</evidence>
<dbReference type="InterPro" id="IPR023865">
    <property type="entry name" value="Aliphatic_acid_kinase_CS"/>
</dbReference>
<dbReference type="RefSeq" id="WP_037456374.1">
    <property type="nucleotide sequence ID" value="NZ_AVFL01000016.1"/>
</dbReference>
<feature type="site" description="Transition state stabilizer" evidence="9">
    <location>
        <position position="183"/>
    </location>
</feature>
<dbReference type="Proteomes" id="UP000019486">
    <property type="component" value="Unassembled WGS sequence"/>
</dbReference>
<proteinExistence type="inferred from homology"/>
<dbReference type="GO" id="GO:0006083">
    <property type="term" value="P:acetate metabolic process"/>
    <property type="evidence" value="ECO:0007669"/>
    <property type="project" value="TreeGrafter"/>
</dbReference>
<evidence type="ECO:0000256" key="5">
    <source>
        <dbReference type="ARBA" id="ARBA00022741"/>
    </source>
</evidence>
<comment type="catalytic activity">
    <reaction evidence="9">
        <text>acetate + ATP = acetyl phosphate + ADP</text>
        <dbReference type="Rhea" id="RHEA:11352"/>
        <dbReference type="ChEBI" id="CHEBI:22191"/>
        <dbReference type="ChEBI" id="CHEBI:30089"/>
        <dbReference type="ChEBI" id="CHEBI:30616"/>
        <dbReference type="ChEBI" id="CHEBI:456216"/>
        <dbReference type="EC" id="2.7.2.1"/>
    </reaction>
</comment>
<dbReference type="GO" id="GO:0008776">
    <property type="term" value="F:acetate kinase activity"/>
    <property type="evidence" value="ECO:0007669"/>
    <property type="project" value="UniProtKB-UniRule"/>
</dbReference>
<comment type="subcellular location">
    <subcellularLocation>
        <location evidence="9">Cytoplasm</location>
    </subcellularLocation>
</comment>
<feature type="binding site" evidence="9">
    <location>
        <begin position="210"/>
        <end position="214"/>
    </location>
    <ligand>
        <name>ATP</name>
        <dbReference type="ChEBI" id="CHEBI:30616"/>
    </ligand>
</feature>
<organism evidence="11 12">
    <name type="scientific">Skermanella stibiiresistens SB22</name>
    <dbReference type="NCBI Taxonomy" id="1385369"/>
    <lineage>
        <taxon>Bacteria</taxon>
        <taxon>Pseudomonadati</taxon>
        <taxon>Pseudomonadota</taxon>
        <taxon>Alphaproteobacteria</taxon>
        <taxon>Rhodospirillales</taxon>
        <taxon>Azospirillaceae</taxon>
        <taxon>Skermanella</taxon>
    </lineage>
</organism>
<dbReference type="GO" id="GO:0006085">
    <property type="term" value="P:acetyl-CoA biosynthetic process"/>
    <property type="evidence" value="ECO:0007669"/>
    <property type="project" value="UniProtKB-UniRule"/>
</dbReference>
<evidence type="ECO:0000256" key="3">
    <source>
        <dbReference type="ARBA" id="ARBA00022679"/>
    </source>
</evidence>
<dbReference type="InterPro" id="IPR004372">
    <property type="entry name" value="Ac/propionate_kinase"/>
</dbReference>
<comment type="pathway">
    <text evidence="9">Metabolic intermediate biosynthesis; acetyl-CoA biosynthesis; acetyl-CoA from acetate: step 1/2.</text>
</comment>
<keyword evidence="2 9" id="KW-0963">Cytoplasm</keyword>
<feature type="active site" description="Proton donor/acceptor" evidence="9">
    <location>
        <position position="152"/>
    </location>
</feature>
<dbReference type="GO" id="GO:0000287">
    <property type="term" value="F:magnesium ion binding"/>
    <property type="evidence" value="ECO:0007669"/>
    <property type="project" value="UniProtKB-UniRule"/>
</dbReference>
<dbReference type="PATRIC" id="fig|1385369.3.peg.4243"/>
<keyword evidence="7 9" id="KW-0067">ATP-binding</keyword>
<evidence type="ECO:0000256" key="9">
    <source>
        <dbReference type="HAMAP-Rule" id="MF_00020"/>
    </source>
</evidence>
<gene>
    <name evidence="9" type="primary">ackA</name>
    <name evidence="11" type="ORF">N825_11330</name>
</gene>
<feature type="binding site" evidence="9">
    <location>
        <position position="16"/>
    </location>
    <ligand>
        <name>ATP</name>
        <dbReference type="ChEBI" id="CHEBI:30616"/>
    </ligand>
</feature>
<dbReference type="OrthoDB" id="9802453at2"/>
<evidence type="ECO:0000256" key="4">
    <source>
        <dbReference type="ARBA" id="ARBA00022723"/>
    </source>
</evidence>
<feature type="binding site" evidence="9">
    <location>
        <begin position="285"/>
        <end position="287"/>
    </location>
    <ligand>
        <name>ATP</name>
        <dbReference type="ChEBI" id="CHEBI:30616"/>
    </ligand>
</feature>
<dbReference type="GO" id="GO:0005829">
    <property type="term" value="C:cytosol"/>
    <property type="evidence" value="ECO:0007669"/>
    <property type="project" value="TreeGrafter"/>
</dbReference>
<dbReference type="PANTHER" id="PTHR21060">
    <property type="entry name" value="ACETATE KINASE"/>
    <property type="match status" value="1"/>
</dbReference>
<comment type="subunit">
    <text evidence="9">Homodimer.</text>
</comment>
<dbReference type="Gene3D" id="3.30.420.40">
    <property type="match status" value="2"/>
</dbReference>
<evidence type="ECO:0000313" key="11">
    <source>
        <dbReference type="EMBL" id="EWY38756.1"/>
    </source>
</evidence>
<reference evidence="11 12" key="1">
    <citation type="submission" date="2013-08" db="EMBL/GenBank/DDBJ databases">
        <title>The genome sequence of Skermanella stibiiresistens.</title>
        <authorList>
            <person name="Zhu W."/>
            <person name="Wang G."/>
        </authorList>
    </citation>
    <scope>NUCLEOTIDE SEQUENCE [LARGE SCALE GENOMIC DNA]</scope>
    <source>
        <strain evidence="11 12">SB22</strain>
    </source>
</reference>
<protein>
    <recommendedName>
        <fullName evidence="9">Acetate kinase</fullName>
        <ecNumber evidence="9">2.7.2.1</ecNumber>
    </recommendedName>
    <alternativeName>
        <fullName evidence="9">Acetokinase</fullName>
    </alternativeName>
</protein>
<feature type="site" description="Transition state stabilizer" evidence="9">
    <location>
        <position position="243"/>
    </location>
</feature>
<keyword evidence="8 9" id="KW-0460">Magnesium</keyword>
<evidence type="ECO:0000256" key="1">
    <source>
        <dbReference type="ARBA" id="ARBA00008748"/>
    </source>
</evidence>
<keyword evidence="3 9" id="KW-0808">Transferase</keyword>
<comment type="caution">
    <text evidence="11">The sequence shown here is derived from an EMBL/GenBank/DDBJ whole genome shotgun (WGS) entry which is preliminary data.</text>
</comment>
<dbReference type="GO" id="GO:0005524">
    <property type="term" value="F:ATP binding"/>
    <property type="evidence" value="ECO:0007669"/>
    <property type="project" value="UniProtKB-KW"/>
</dbReference>
<dbReference type="HAMAP" id="MF_00020">
    <property type="entry name" value="Acetate_kinase"/>
    <property type="match status" value="1"/>
</dbReference>
<dbReference type="UniPathway" id="UPA00340">
    <property type="reaction ID" value="UER00458"/>
</dbReference>
<evidence type="ECO:0000256" key="2">
    <source>
        <dbReference type="ARBA" id="ARBA00022490"/>
    </source>
</evidence>
<evidence type="ECO:0000256" key="7">
    <source>
        <dbReference type="ARBA" id="ARBA00022840"/>
    </source>
</evidence>
<dbReference type="EMBL" id="AVFL01000016">
    <property type="protein sequence ID" value="EWY38756.1"/>
    <property type="molecule type" value="Genomic_DNA"/>
</dbReference>
<comment type="function">
    <text evidence="9">Catalyzes the formation of acetyl phosphate from acetate and ATP. Can also catalyze the reverse reaction.</text>
</comment>
<keyword evidence="4 9" id="KW-0479">Metal-binding</keyword>
<dbReference type="STRING" id="1385369.N825_11330"/>